<keyword evidence="4" id="KW-1185">Reference proteome</keyword>
<dbReference type="Pfam" id="PF22007">
    <property type="entry name" value="DUF6930"/>
    <property type="match status" value="1"/>
</dbReference>
<comment type="caution">
    <text evidence="3">The sequence shown here is derived from an EMBL/GenBank/DDBJ whole genome shotgun (WGS) entry which is preliminary data.</text>
</comment>
<feature type="domain" description="DUF7309" evidence="2">
    <location>
        <begin position="7"/>
        <end position="164"/>
    </location>
</feature>
<dbReference type="InterPro" id="IPR054216">
    <property type="entry name" value="DUF6930"/>
</dbReference>
<accession>A0A430AS68</accession>
<dbReference type="RefSeq" id="WP_126814030.1">
    <property type="nucleotide sequence ID" value="NZ_NGKC01000010.1"/>
</dbReference>
<organism evidence="3 4">
    <name type="scientific">Vagococcus acidifermentans</name>
    <dbReference type="NCBI Taxonomy" id="564710"/>
    <lineage>
        <taxon>Bacteria</taxon>
        <taxon>Bacillati</taxon>
        <taxon>Bacillota</taxon>
        <taxon>Bacilli</taxon>
        <taxon>Lactobacillales</taxon>
        <taxon>Enterococcaceae</taxon>
        <taxon>Vagococcus</taxon>
    </lineage>
</organism>
<evidence type="ECO:0000313" key="3">
    <source>
        <dbReference type="EMBL" id="RSU10880.1"/>
    </source>
</evidence>
<gene>
    <name evidence="3" type="ORF">CBF27_09300</name>
</gene>
<evidence type="ECO:0008006" key="5">
    <source>
        <dbReference type="Google" id="ProtNLM"/>
    </source>
</evidence>
<dbReference type="InterPro" id="IPR055733">
    <property type="entry name" value="DUF7309"/>
</dbReference>
<feature type="domain" description="DUF6930" evidence="1">
    <location>
        <begin position="213"/>
        <end position="330"/>
    </location>
</feature>
<dbReference type="Pfam" id="PF23988">
    <property type="entry name" value="DUF7309"/>
    <property type="match status" value="1"/>
</dbReference>
<dbReference type="EMBL" id="NGKC01000010">
    <property type="protein sequence ID" value="RSU10880.1"/>
    <property type="molecule type" value="Genomic_DNA"/>
</dbReference>
<dbReference type="OrthoDB" id="9801392at2"/>
<reference evidence="3 4" key="1">
    <citation type="submission" date="2017-05" db="EMBL/GenBank/DDBJ databases">
        <title>Vagococcus spp. assemblies.</title>
        <authorList>
            <person name="Gulvik C.A."/>
        </authorList>
    </citation>
    <scope>NUCLEOTIDE SEQUENCE [LARGE SCALE GENOMIC DNA]</scope>
    <source>
        <strain evidence="3 4">LMG 24798</strain>
    </source>
</reference>
<proteinExistence type="predicted"/>
<dbReference type="AlphaFoldDB" id="A0A430AS68"/>
<evidence type="ECO:0000259" key="2">
    <source>
        <dbReference type="Pfam" id="PF23988"/>
    </source>
</evidence>
<name>A0A430AS68_9ENTE</name>
<evidence type="ECO:0000313" key="4">
    <source>
        <dbReference type="Proteomes" id="UP000286773"/>
    </source>
</evidence>
<protein>
    <recommendedName>
        <fullName evidence="5">SseB protein N-terminal domain-containing protein</fullName>
    </recommendedName>
</protein>
<sequence length="332" mass="37636">MEQLEQWRKLFDLGIEIQQVAPWKHLYDGDLIVLHLADHPVPIVVSVMGKNEECFGIAVYHTEKGQKALISMLSGMSTVVDPLSFPEATQEALIGYYNDRNELSEEEYALIKQLGYKFRGKKNWLSYTAFGIGKVARQFHPDEVSLMIECYEQLLPAFAALASGDLVAADLAGRNIHVVTSLKDNQPVVSVLPYNFEHLRPYEDIPFTNELLISKYKKKKFVDRTLEITAFYVPVVADEEHPESFACLLIGADEESEMLVFVDLMETDKELFDKVISAVGNFIDSYGRPRTIHVRLDPLVTCLWDFCSQLGISLEKEEDLIAIEEAVDDLPL</sequence>
<dbReference type="Proteomes" id="UP000286773">
    <property type="component" value="Unassembled WGS sequence"/>
</dbReference>
<evidence type="ECO:0000259" key="1">
    <source>
        <dbReference type="Pfam" id="PF22007"/>
    </source>
</evidence>